<evidence type="ECO:0000313" key="2">
    <source>
        <dbReference type="Proteomes" id="UP001311232"/>
    </source>
</evidence>
<name>A0AAV9RX74_9TELE</name>
<evidence type="ECO:0000313" key="1">
    <source>
        <dbReference type="EMBL" id="KAK5613413.1"/>
    </source>
</evidence>
<sequence>MILARLPAFPSPSCQQSAHLLHLCASSYIRPLADFSLLPGPYWTSLALDLDSVSAPGLMPLPSPWICLPEPACLSSLPGVPVFAQSPVKWPVAAHPAPASASAYQPVSLDQSTIQHQSAGRPRTDILGHFRISHLPAEEPLPGPLSHTETEKWFLHSDWWLPVCLFPRPK</sequence>
<reference evidence="1 2" key="1">
    <citation type="submission" date="2021-06" db="EMBL/GenBank/DDBJ databases">
        <authorList>
            <person name="Palmer J.M."/>
        </authorList>
    </citation>
    <scope>NUCLEOTIDE SEQUENCE [LARGE SCALE GENOMIC DNA]</scope>
    <source>
        <strain evidence="1 2">MEX-2019</strain>
        <tissue evidence="1">Muscle</tissue>
    </source>
</reference>
<gene>
    <name evidence="1" type="ORF">CRENBAI_022153</name>
</gene>
<proteinExistence type="predicted"/>
<comment type="caution">
    <text evidence="1">The sequence shown here is derived from an EMBL/GenBank/DDBJ whole genome shotgun (WGS) entry which is preliminary data.</text>
</comment>
<dbReference type="AlphaFoldDB" id="A0AAV9RX74"/>
<dbReference type="EMBL" id="JAHHUM010001216">
    <property type="protein sequence ID" value="KAK5613413.1"/>
    <property type="molecule type" value="Genomic_DNA"/>
</dbReference>
<organism evidence="1 2">
    <name type="scientific">Crenichthys baileyi</name>
    <name type="common">White River springfish</name>
    <dbReference type="NCBI Taxonomy" id="28760"/>
    <lineage>
        <taxon>Eukaryota</taxon>
        <taxon>Metazoa</taxon>
        <taxon>Chordata</taxon>
        <taxon>Craniata</taxon>
        <taxon>Vertebrata</taxon>
        <taxon>Euteleostomi</taxon>
        <taxon>Actinopterygii</taxon>
        <taxon>Neopterygii</taxon>
        <taxon>Teleostei</taxon>
        <taxon>Neoteleostei</taxon>
        <taxon>Acanthomorphata</taxon>
        <taxon>Ovalentaria</taxon>
        <taxon>Atherinomorphae</taxon>
        <taxon>Cyprinodontiformes</taxon>
        <taxon>Goodeidae</taxon>
        <taxon>Crenichthys</taxon>
    </lineage>
</organism>
<protein>
    <submittedName>
        <fullName evidence="1">Uncharacterized protein</fullName>
    </submittedName>
</protein>
<dbReference type="Proteomes" id="UP001311232">
    <property type="component" value="Unassembled WGS sequence"/>
</dbReference>
<keyword evidence="2" id="KW-1185">Reference proteome</keyword>
<accession>A0AAV9RX74</accession>